<dbReference type="GO" id="GO:0004113">
    <property type="term" value="F:2',3'-cyclic-nucleotide 3'-phosphodiesterase activity"/>
    <property type="evidence" value="ECO:0007669"/>
    <property type="project" value="TreeGrafter"/>
</dbReference>
<evidence type="ECO:0000313" key="4">
    <source>
        <dbReference type="Proteomes" id="UP000183461"/>
    </source>
</evidence>
<feature type="binding site" evidence="2">
    <location>
        <position position="68"/>
    </location>
    <ligand>
        <name>Fe cation</name>
        <dbReference type="ChEBI" id="CHEBI:24875"/>
        <label>2</label>
    </ligand>
</feature>
<reference evidence="3 4" key="1">
    <citation type="submission" date="2016-11" db="EMBL/GenBank/DDBJ databases">
        <authorList>
            <person name="Jaros S."/>
            <person name="Januszkiewicz K."/>
            <person name="Wedrychowicz H."/>
        </authorList>
    </citation>
    <scope>NUCLEOTIDE SEQUENCE [LARGE SCALE GENOMIC DNA]</scope>
    <source>
        <strain evidence="3 4">YL228</strain>
    </source>
</reference>
<gene>
    <name evidence="3" type="ORF">SAMN02910280_2258</name>
</gene>
<evidence type="ECO:0000256" key="1">
    <source>
        <dbReference type="PIRSR" id="PIRSR004789-50"/>
    </source>
</evidence>
<dbReference type="SUPFAM" id="SSF56300">
    <property type="entry name" value="Metallo-dependent phosphatases"/>
    <property type="match status" value="1"/>
</dbReference>
<accession>A0A1K1NTN1</accession>
<dbReference type="Pfam" id="PF13277">
    <property type="entry name" value="YmdB"/>
    <property type="match status" value="1"/>
</dbReference>
<dbReference type="Proteomes" id="UP000183461">
    <property type="component" value="Unassembled WGS sequence"/>
</dbReference>
<feature type="binding site" evidence="2">
    <location>
        <position position="9"/>
    </location>
    <ligand>
        <name>Fe cation</name>
        <dbReference type="ChEBI" id="CHEBI:24875"/>
        <label>1</label>
    </ligand>
</feature>
<organism evidence="3 4">
    <name type="scientific">Ruminococcus flavefaciens</name>
    <dbReference type="NCBI Taxonomy" id="1265"/>
    <lineage>
        <taxon>Bacteria</taxon>
        <taxon>Bacillati</taxon>
        <taxon>Bacillota</taxon>
        <taxon>Clostridia</taxon>
        <taxon>Eubacteriales</taxon>
        <taxon>Oscillospiraceae</taxon>
        <taxon>Ruminococcus</taxon>
    </lineage>
</organism>
<feature type="active site" description="Proton donor" evidence="1">
    <location>
        <position position="69"/>
    </location>
</feature>
<keyword evidence="2" id="KW-0479">Metal-binding</keyword>
<dbReference type="PANTHER" id="PTHR36303">
    <property type="entry name" value="2',3'-CYCLIC-NUCLEOTIDE 2'-PHOSPHODIESTERASE"/>
    <property type="match status" value="1"/>
</dbReference>
<feature type="binding site" evidence="2">
    <location>
        <position position="40"/>
    </location>
    <ligand>
        <name>Fe cation</name>
        <dbReference type="ChEBI" id="CHEBI:24875"/>
        <label>2</label>
    </ligand>
</feature>
<feature type="binding site" evidence="2">
    <location>
        <position position="149"/>
    </location>
    <ligand>
        <name>Fe cation</name>
        <dbReference type="ChEBI" id="CHEBI:24875"/>
        <label>2</label>
    </ligand>
</feature>
<evidence type="ECO:0000256" key="2">
    <source>
        <dbReference type="PIRSR" id="PIRSR004789-51"/>
    </source>
</evidence>
<evidence type="ECO:0008006" key="5">
    <source>
        <dbReference type="Google" id="ProtNLM"/>
    </source>
</evidence>
<dbReference type="GO" id="GO:0046872">
    <property type="term" value="F:metal ion binding"/>
    <property type="evidence" value="ECO:0007669"/>
    <property type="project" value="UniProtKB-KW"/>
</dbReference>
<dbReference type="InterPro" id="IPR029052">
    <property type="entry name" value="Metallo-depent_PP-like"/>
</dbReference>
<dbReference type="EMBL" id="FPIP01000005">
    <property type="protein sequence ID" value="SFW38660.1"/>
    <property type="molecule type" value="Genomic_DNA"/>
</dbReference>
<proteinExistence type="predicted"/>
<dbReference type="PANTHER" id="PTHR36303:SF1">
    <property type="entry name" value="2',3'-CYCLIC-NUCLEOTIDE 2'-PHOSPHODIESTERASE"/>
    <property type="match status" value="1"/>
</dbReference>
<feature type="binding site" evidence="2">
    <location>
        <position position="174"/>
    </location>
    <ligand>
        <name>Fe cation</name>
        <dbReference type="ChEBI" id="CHEBI:24875"/>
        <label>2</label>
    </ligand>
</feature>
<sequence>MKRLLFIGDVVGRAGCEFLADKLSGIKRDNNIDITIVNGENSAQGNGITRGSADAIIRAGADIITTGNHAFRRKESMELFDEDYIVRPANYPEGGCVGSGVRILDMGAYSVAVINLMGTVYMDPLDNPFTKMDELLENIDTPNIFLDFHAEATSEKKAMGHYLTGKVSGMFGTHTHVQTADECILGGHTAYITDVGMVGPEFSCLGVDTESAVNRLRFRMPVKFQEAEGASFLCGTIVEFNEKNGKSHKINRIIVR</sequence>
<dbReference type="PIRSF" id="PIRSF004789">
    <property type="entry name" value="DR1281"/>
    <property type="match status" value="1"/>
</dbReference>
<evidence type="ECO:0000313" key="3">
    <source>
        <dbReference type="EMBL" id="SFW38660.1"/>
    </source>
</evidence>
<dbReference type="InterPro" id="IPR005235">
    <property type="entry name" value="YmdB-like"/>
</dbReference>
<name>A0A1K1NTN1_RUMFL</name>
<protein>
    <recommendedName>
        <fullName evidence="5">TIGR00282 family metallophosphoesterase</fullName>
    </recommendedName>
</protein>
<feature type="binding site" evidence="2">
    <location>
        <position position="176"/>
    </location>
    <ligand>
        <name>Fe cation</name>
        <dbReference type="ChEBI" id="CHEBI:24875"/>
        <label>1</label>
    </ligand>
</feature>
<dbReference type="Gene3D" id="3.60.21.10">
    <property type="match status" value="1"/>
</dbReference>
<feature type="binding site" evidence="2">
    <location>
        <position position="40"/>
    </location>
    <ligand>
        <name>Fe cation</name>
        <dbReference type="ChEBI" id="CHEBI:24875"/>
        <label>1</label>
    </ligand>
</feature>
<dbReference type="AlphaFoldDB" id="A0A1K1NTN1"/>
<feature type="binding site" evidence="2">
    <location>
        <position position="41"/>
    </location>
    <ligand>
        <name>Fe cation</name>
        <dbReference type="ChEBI" id="CHEBI:24875"/>
        <label>1</label>
    </ligand>
</feature>
<dbReference type="RefSeq" id="WP_072300487.1">
    <property type="nucleotide sequence ID" value="NZ_FPIP01000005.1"/>
</dbReference>